<dbReference type="SMART" id="SM00448">
    <property type="entry name" value="REC"/>
    <property type="match status" value="1"/>
</dbReference>
<keyword evidence="5" id="KW-0808">Transferase</keyword>
<feature type="domain" description="Response regulatory" evidence="3">
    <location>
        <begin position="11"/>
        <end position="129"/>
    </location>
</feature>
<dbReference type="Pfam" id="PF00072">
    <property type="entry name" value="Response_reg"/>
    <property type="match status" value="1"/>
</dbReference>
<dbReference type="RefSeq" id="WP_065835215.1">
    <property type="nucleotide sequence ID" value="NZ_LGSI01000065.1"/>
</dbReference>
<dbReference type="Gene3D" id="1.10.3210.10">
    <property type="entry name" value="Hypothetical protein af1432"/>
    <property type="match status" value="1"/>
</dbReference>
<dbReference type="InterPro" id="IPR001789">
    <property type="entry name" value="Sig_transdc_resp-reg_receiver"/>
</dbReference>
<dbReference type="PROSITE" id="PS50110">
    <property type="entry name" value="RESPONSE_REGULATORY"/>
    <property type="match status" value="1"/>
</dbReference>
<protein>
    <submittedName>
        <fullName evidence="5">Histidine kinase</fullName>
    </submittedName>
</protein>
<evidence type="ECO:0000259" key="3">
    <source>
        <dbReference type="PROSITE" id="PS50110"/>
    </source>
</evidence>
<organism evidence="5 6">
    <name type="scientific">Pseudomonas syringae</name>
    <dbReference type="NCBI Taxonomy" id="317"/>
    <lineage>
        <taxon>Bacteria</taxon>
        <taxon>Pseudomonadati</taxon>
        <taxon>Pseudomonadota</taxon>
        <taxon>Gammaproteobacteria</taxon>
        <taxon>Pseudomonadales</taxon>
        <taxon>Pseudomonadaceae</taxon>
        <taxon>Pseudomonas</taxon>
    </lineage>
</organism>
<feature type="compositionally biased region" description="Acidic residues" evidence="2">
    <location>
        <begin position="425"/>
        <end position="436"/>
    </location>
</feature>
<evidence type="ECO:0000259" key="4">
    <source>
        <dbReference type="PROSITE" id="PS51833"/>
    </source>
</evidence>
<dbReference type="PANTHER" id="PTHR33525:SF3">
    <property type="entry name" value="RIBONUCLEASE Y"/>
    <property type="match status" value="1"/>
</dbReference>
<proteinExistence type="predicted"/>
<sequence length="457" mass="49473">MTAVDLPAVPRVLIAESDPWVRETLSELLLSVRADIDLEICTDGKQAAEWMKKQLPDLVIAARELPVIDGLSLLRGVRGLQRKPVIPFILISNRSDSASVREAVPLAPTAYLTKPLNTEGLRQRLERLLLGCPVPNAVPALIPGMTLARFLEQRRDTTDGAPLFVDVATAIKLSKGASRIDTTLLEQELRNDPHITAVLIAAANSAAQHLGTPVQTLPAALAVLGGAQSADIVSGLEKKRTSVLTNDELLAKASELWTLSQRTAEYGRTLARMLEVDAERCFCAGLLQTLGDLAVVGCLQEWLQAGGELDDEQISQSLEQYSAAFGSALRTRWRLPLELRELIAAVYQYNTGVYTREVLIMNLAGQMARLGNDDSVTPLLKTKPARLLKMNVADLQRLRKKLTGVTDPSLLKPTAGLLGEVVPEAEAEAETDDAPDVLDLAPESESIEGDPEKPSQG</sequence>
<evidence type="ECO:0000256" key="1">
    <source>
        <dbReference type="PROSITE-ProRule" id="PRU00169"/>
    </source>
</evidence>
<dbReference type="InterPro" id="IPR013976">
    <property type="entry name" value="HDOD"/>
</dbReference>
<dbReference type="OrthoDB" id="2085719at2"/>
<feature type="region of interest" description="Disordered" evidence="2">
    <location>
        <begin position="425"/>
        <end position="457"/>
    </location>
</feature>
<evidence type="ECO:0000256" key="2">
    <source>
        <dbReference type="SAM" id="MobiDB-lite"/>
    </source>
</evidence>
<dbReference type="SUPFAM" id="SSF109604">
    <property type="entry name" value="HD-domain/PDEase-like"/>
    <property type="match status" value="1"/>
</dbReference>
<dbReference type="GO" id="GO:0016301">
    <property type="term" value="F:kinase activity"/>
    <property type="evidence" value="ECO:0007669"/>
    <property type="project" value="UniProtKB-KW"/>
</dbReference>
<dbReference type="EMBL" id="LGSI01000065">
    <property type="protein sequence ID" value="OCR22883.1"/>
    <property type="molecule type" value="Genomic_DNA"/>
</dbReference>
<keyword evidence="5" id="KW-0418">Kinase</keyword>
<dbReference type="PANTHER" id="PTHR33525">
    <property type="match status" value="1"/>
</dbReference>
<comment type="caution">
    <text evidence="5">The sequence shown here is derived from an EMBL/GenBank/DDBJ whole genome shotgun (WGS) entry which is preliminary data.</text>
</comment>
<evidence type="ECO:0000313" key="5">
    <source>
        <dbReference type="EMBL" id="OCR22883.1"/>
    </source>
</evidence>
<dbReference type="PATRIC" id="fig|317.243.peg.3005"/>
<dbReference type="Gene3D" id="3.40.50.2300">
    <property type="match status" value="1"/>
</dbReference>
<dbReference type="Pfam" id="PF08668">
    <property type="entry name" value="HDOD"/>
    <property type="match status" value="1"/>
</dbReference>
<feature type="domain" description="HDOD" evidence="4">
    <location>
        <begin position="161"/>
        <end position="349"/>
    </location>
</feature>
<dbReference type="GO" id="GO:0000160">
    <property type="term" value="P:phosphorelay signal transduction system"/>
    <property type="evidence" value="ECO:0007669"/>
    <property type="project" value="InterPro"/>
</dbReference>
<reference evidence="5 6" key="1">
    <citation type="submission" date="2015-07" db="EMBL/GenBank/DDBJ databases">
        <title>Draft genome sequence of a diazotrophic, plant growth-promoting rhizobacterium of the Pseudomonas syringae complex.</title>
        <authorList>
            <person name="Patten C.L."/>
            <person name="Jeong H."/>
        </authorList>
    </citation>
    <scope>NUCLEOTIDE SEQUENCE [LARGE SCALE GENOMIC DNA]</scope>
    <source>
        <strain evidence="5 6">GR12-2</strain>
    </source>
</reference>
<evidence type="ECO:0000313" key="6">
    <source>
        <dbReference type="Proteomes" id="UP000093104"/>
    </source>
</evidence>
<accession>A0A1C7YZB6</accession>
<dbReference type="PROSITE" id="PS51833">
    <property type="entry name" value="HDOD"/>
    <property type="match status" value="1"/>
</dbReference>
<dbReference type="InterPro" id="IPR011006">
    <property type="entry name" value="CheY-like_superfamily"/>
</dbReference>
<dbReference type="SUPFAM" id="SSF52172">
    <property type="entry name" value="CheY-like"/>
    <property type="match status" value="1"/>
</dbReference>
<gene>
    <name evidence="5" type="ORF">AFK24_21880</name>
</gene>
<dbReference type="CDD" id="cd00156">
    <property type="entry name" value="REC"/>
    <property type="match status" value="1"/>
</dbReference>
<dbReference type="Proteomes" id="UP000093104">
    <property type="component" value="Unassembled WGS sequence"/>
</dbReference>
<dbReference type="InterPro" id="IPR052340">
    <property type="entry name" value="RNase_Y/CdgJ"/>
</dbReference>
<comment type="caution">
    <text evidence="1">Lacks conserved residue(s) required for the propagation of feature annotation.</text>
</comment>
<name>A0A1C7YZB6_PSESX</name>
<dbReference type="AlphaFoldDB" id="A0A1C7YZB6"/>